<name>A0A2S4N8M1_9FLAO</name>
<feature type="domain" description="Secretion system C-terminal sorting" evidence="2">
    <location>
        <begin position="247"/>
        <end position="319"/>
    </location>
</feature>
<dbReference type="SUPFAM" id="SSF52058">
    <property type="entry name" value="L domain-like"/>
    <property type="match status" value="1"/>
</dbReference>
<dbReference type="Gene3D" id="3.80.10.10">
    <property type="entry name" value="Ribonuclease Inhibitor"/>
    <property type="match status" value="1"/>
</dbReference>
<dbReference type="AlphaFoldDB" id="A0A2S4N8M1"/>
<comment type="caution">
    <text evidence="3">The sequence shown here is derived from an EMBL/GenBank/DDBJ whole genome shotgun (WGS) entry which is preliminary data.</text>
</comment>
<accession>A0A2S4N8M1</accession>
<keyword evidence="1" id="KW-0732">Signal</keyword>
<evidence type="ECO:0000313" key="3">
    <source>
        <dbReference type="EMBL" id="POS01783.1"/>
    </source>
</evidence>
<dbReference type="Pfam" id="PF18962">
    <property type="entry name" value="Por_Secre_tail"/>
    <property type="match status" value="1"/>
</dbReference>
<keyword evidence="4" id="KW-1185">Reference proteome</keyword>
<dbReference type="Proteomes" id="UP000237056">
    <property type="component" value="Unassembled WGS sequence"/>
</dbReference>
<evidence type="ECO:0000313" key="4">
    <source>
        <dbReference type="Proteomes" id="UP000237056"/>
    </source>
</evidence>
<evidence type="ECO:0000259" key="2">
    <source>
        <dbReference type="Pfam" id="PF18962"/>
    </source>
</evidence>
<reference evidence="3 4" key="1">
    <citation type="submission" date="2018-01" db="EMBL/GenBank/DDBJ databases">
        <title>Genomic Encyclopedia of Type Strains, Phase I: the one thousand microbial genomes (KMG-I) project.</title>
        <authorList>
            <person name="Goeker M."/>
        </authorList>
    </citation>
    <scope>NUCLEOTIDE SEQUENCE [LARGE SCALE GENOMIC DNA]</scope>
    <source>
        <strain evidence="3 4">DSM 17960</strain>
    </source>
</reference>
<dbReference type="InterPro" id="IPR032675">
    <property type="entry name" value="LRR_dom_sf"/>
</dbReference>
<dbReference type="InterPro" id="IPR026444">
    <property type="entry name" value="Secre_tail"/>
</dbReference>
<proteinExistence type="predicted"/>
<dbReference type="RefSeq" id="WP_103726111.1">
    <property type="nucleotide sequence ID" value="NZ_PQNY01000008.1"/>
</dbReference>
<sequence length="320" mass="35865">MKKLSTLLIFLFTTINLHSQTINIPDVNFKNRLLAANSVVSIARNCNDINIVVDTNNNGEIEQNEALEVCYLFLHNALNSPSTQISSLEGINYFTNLKWLAINNNNISTLNISQLTNLWNFGCTNNPITTIDFSGLTSLKRVNVSNCLFSTLDFSGNPLFNELQCSNNPNLTTLKINNNYMQSFVPTYSWEPINWSNIPNLTTICADSFEVTALQNFLTSCAITQPITISTNCALENSEFNTTSFSVYPNPSKGVFTVECEHNIQNGVVEIYTLLGQKVFYEHIVDTHNKIISIQNISKGTYILKVVDNNTTAYKKLIID</sequence>
<protein>
    <submittedName>
        <fullName evidence="3">Putative secreted protein (Por secretion system target)</fullName>
    </submittedName>
</protein>
<dbReference type="OrthoDB" id="8901262at2"/>
<gene>
    <name evidence="3" type="ORF">Q361_108110</name>
</gene>
<dbReference type="NCBIfam" id="TIGR04183">
    <property type="entry name" value="Por_Secre_tail"/>
    <property type="match status" value="1"/>
</dbReference>
<dbReference type="EMBL" id="PQNY01000008">
    <property type="protein sequence ID" value="POS01783.1"/>
    <property type="molecule type" value="Genomic_DNA"/>
</dbReference>
<organism evidence="3 4">
    <name type="scientific">Flavobacterium croceum DSM 17960</name>
    <dbReference type="NCBI Taxonomy" id="1121886"/>
    <lineage>
        <taxon>Bacteria</taxon>
        <taxon>Pseudomonadati</taxon>
        <taxon>Bacteroidota</taxon>
        <taxon>Flavobacteriia</taxon>
        <taxon>Flavobacteriales</taxon>
        <taxon>Flavobacteriaceae</taxon>
        <taxon>Flavobacterium</taxon>
    </lineage>
</organism>
<evidence type="ECO:0000256" key="1">
    <source>
        <dbReference type="ARBA" id="ARBA00022729"/>
    </source>
</evidence>